<organism evidence="1 2">
    <name type="scientific">Streptomyces platensis</name>
    <dbReference type="NCBI Taxonomy" id="58346"/>
    <lineage>
        <taxon>Bacteria</taxon>
        <taxon>Bacillati</taxon>
        <taxon>Actinomycetota</taxon>
        <taxon>Actinomycetes</taxon>
        <taxon>Kitasatosporales</taxon>
        <taxon>Streptomycetaceae</taxon>
        <taxon>Streptomyces</taxon>
    </lineage>
</organism>
<keyword evidence="2" id="KW-1185">Reference proteome</keyword>
<evidence type="ECO:0000313" key="1">
    <source>
        <dbReference type="EMBL" id="OSY39735.1"/>
    </source>
</evidence>
<protein>
    <submittedName>
        <fullName evidence="1">Uncharacterized protein</fullName>
    </submittedName>
</protein>
<comment type="caution">
    <text evidence="1">The sequence shown here is derived from an EMBL/GenBank/DDBJ whole genome shotgun (WGS) entry which is preliminary data.</text>
</comment>
<name>A0ABX3XRB9_STRPT</name>
<dbReference type="EMBL" id="MIGA01000050">
    <property type="protein sequence ID" value="OSY39735.1"/>
    <property type="molecule type" value="Genomic_DNA"/>
</dbReference>
<dbReference type="Proteomes" id="UP000194225">
    <property type="component" value="Unassembled WGS sequence"/>
</dbReference>
<proteinExistence type="predicted"/>
<sequence>MVPSLGKSTDNEWRRFAGGLRLQVYATTEKQWETTRS</sequence>
<evidence type="ECO:0000313" key="2">
    <source>
        <dbReference type="Proteomes" id="UP000194225"/>
    </source>
</evidence>
<accession>A0ABX3XRB9</accession>
<reference evidence="1 2" key="1">
    <citation type="submission" date="2016-09" db="EMBL/GenBank/DDBJ databases">
        <title>Streptomyces platensis DSM40041, a candidate organism with high potential of specific P450 cytochromes.</title>
        <authorList>
            <person name="Grumaz C."/>
            <person name="Vainshtein Y."/>
            <person name="Kirstahler P."/>
            <person name="Sohn K."/>
        </authorList>
    </citation>
    <scope>NUCLEOTIDE SEQUENCE [LARGE SCALE GENOMIC DNA]</scope>
    <source>
        <strain evidence="1 2">DSM 40041</strain>
    </source>
</reference>
<gene>
    <name evidence="1" type="ORF">BG653_05654</name>
</gene>